<dbReference type="CDD" id="cd05013">
    <property type="entry name" value="SIS_RpiR"/>
    <property type="match status" value="1"/>
</dbReference>
<dbReference type="Pfam" id="PF01418">
    <property type="entry name" value="HTH_6"/>
    <property type="match status" value="1"/>
</dbReference>
<evidence type="ECO:0000256" key="1">
    <source>
        <dbReference type="ARBA" id="ARBA00023015"/>
    </source>
</evidence>
<accession>A0A1L8TTG9</accession>
<dbReference type="Gene3D" id="3.40.50.10490">
    <property type="entry name" value="Glucose-6-phosphate isomerase like protein, domain 1"/>
    <property type="match status" value="1"/>
</dbReference>
<gene>
    <name evidence="7" type="primary">ybbH_2</name>
    <name evidence="7" type="ORF">NCTC12360_01958</name>
    <name evidence="6" type="ORF">QRX88_05995</name>
</gene>
<keyword evidence="8" id="KW-1185">Reference proteome</keyword>
<dbReference type="AlphaFoldDB" id="A0A1L8TTG9"/>
<sequence>MSVVTTIESIKNELSTTDLKLADYIVENLDEIPTMTSNVLAVHSNTSPAAVIRFSKKLGFSKFSDFKLALTKDIENRIYNEYSDIQNDDSFQTAKNKILRNNKMIIDATDPILDEQTVQQVVDKMFHAKRIYVYGVGTSVLAAEDIRQKWTRIGKTVIFDKDRYLLTQQMKNDGADSLFWGISHSGKNRDVLSLVEIAKSLGMPTLGMSQLGQNQLTKKVDTPIHTARTEDIKNGHYGSGATHSIILQIVTIDLLFYFYMRCLSVKEK</sequence>
<reference evidence="6 9" key="2">
    <citation type="submission" date="2023-06" db="EMBL/GenBank/DDBJ databases">
        <title>Acute promotion of culturable opportunistic pathogens and persistent increase of antibiotic resistance following antibiotic exposure in mouse gut microbiota.</title>
        <authorList>
            <person name="Li L."/>
            <person name="Wang B."/>
            <person name="Sun Y."/>
            <person name="Wang M."/>
            <person name="Xu H."/>
        </authorList>
    </citation>
    <scope>NUCLEOTIDE SEQUENCE [LARGE SCALE GENOMIC DNA]</scope>
    <source>
        <strain evidence="6 9">CRI2_2</strain>
    </source>
</reference>
<evidence type="ECO:0000256" key="3">
    <source>
        <dbReference type="ARBA" id="ARBA00023163"/>
    </source>
</evidence>
<keyword evidence="1" id="KW-0805">Transcription regulation</keyword>
<dbReference type="SUPFAM" id="SSF53697">
    <property type="entry name" value="SIS domain"/>
    <property type="match status" value="1"/>
</dbReference>
<dbReference type="Proteomes" id="UP001241571">
    <property type="component" value="Unassembled WGS sequence"/>
</dbReference>
<evidence type="ECO:0000313" key="7">
    <source>
        <dbReference type="EMBL" id="STD83491.1"/>
    </source>
</evidence>
<dbReference type="SUPFAM" id="SSF46689">
    <property type="entry name" value="Homeodomain-like"/>
    <property type="match status" value="1"/>
</dbReference>
<organism evidence="7 8">
    <name type="scientific">Enterococcus gallinarum</name>
    <dbReference type="NCBI Taxonomy" id="1353"/>
    <lineage>
        <taxon>Bacteria</taxon>
        <taxon>Bacillati</taxon>
        <taxon>Bacillota</taxon>
        <taxon>Bacilli</taxon>
        <taxon>Lactobacillales</taxon>
        <taxon>Enterococcaceae</taxon>
        <taxon>Enterococcus</taxon>
    </lineage>
</organism>
<dbReference type="EMBL" id="JASUBT010000003">
    <property type="protein sequence ID" value="MDL4935270.1"/>
    <property type="molecule type" value="Genomic_DNA"/>
</dbReference>
<dbReference type="PANTHER" id="PTHR30514">
    <property type="entry name" value="GLUCOKINASE"/>
    <property type="match status" value="1"/>
</dbReference>
<feature type="domain" description="SIS" evidence="5">
    <location>
        <begin position="121"/>
        <end position="265"/>
    </location>
</feature>
<dbReference type="GO" id="GO:0003677">
    <property type="term" value="F:DNA binding"/>
    <property type="evidence" value="ECO:0007669"/>
    <property type="project" value="UniProtKB-KW"/>
</dbReference>
<dbReference type="PROSITE" id="PS51071">
    <property type="entry name" value="HTH_RPIR"/>
    <property type="match status" value="1"/>
</dbReference>
<proteinExistence type="predicted"/>
<evidence type="ECO:0000259" key="5">
    <source>
        <dbReference type="PROSITE" id="PS51464"/>
    </source>
</evidence>
<feature type="domain" description="HTH rpiR-type" evidence="4">
    <location>
        <begin position="1"/>
        <end position="77"/>
    </location>
</feature>
<dbReference type="Pfam" id="PF01380">
    <property type="entry name" value="SIS"/>
    <property type="match status" value="1"/>
</dbReference>
<dbReference type="InterPro" id="IPR009057">
    <property type="entry name" value="Homeodomain-like_sf"/>
</dbReference>
<dbReference type="InterPro" id="IPR035472">
    <property type="entry name" value="RpiR-like_SIS"/>
</dbReference>
<keyword evidence="3" id="KW-0804">Transcription</keyword>
<dbReference type="InterPro" id="IPR047640">
    <property type="entry name" value="RpiR-like"/>
</dbReference>
<evidence type="ECO:0000256" key="2">
    <source>
        <dbReference type="ARBA" id="ARBA00023125"/>
    </source>
</evidence>
<evidence type="ECO:0000313" key="6">
    <source>
        <dbReference type="EMBL" id="MDL4935270.1"/>
    </source>
</evidence>
<dbReference type="GO" id="GO:0097367">
    <property type="term" value="F:carbohydrate derivative binding"/>
    <property type="evidence" value="ECO:0007669"/>
    <property type="project" value="InterPro"/>
</dbReference>
<evidence type="ECO:0000313" key="8">
    <source>
        <dbReference type="Proteomes" id="UP000254807"/>
    </source>
</evidence>
<dbReference type="InterPro" id="IPR036388">
    <property type="entry name" value="WH-like_DNA-bd_sf"/>
</dbReference>
<keyword evidence="2" id="KW-0238">DNA-binding</keyword>
<dbReference type="Proteomes" id="UP000254807">
    <property type="component" value="Unassembled WGS sequence"/>
</dbReference>
<evidence type="ECO:0000259" key="4">
    <source>
        <dbReference type="PROSITE" id="PS51071"/>
    </source>
</evidence>
<dbReference type="InterPro" id="IPR001347">
    <property type="entry name" value="SIS_dom"/>
</dbReference>
<dbReference type="GO" id="GO:1901135">
    <property type="term" value="P:carbohydrate derivative metabolic process"/>
    <property type="evidence" value="ECO:0007669"/>
    <property type="project" value="InterPro"/>
</dbReference>
<dbReference type="InterPro" id="IPR000281">
    <property type="entry name" value="HTH_RpiR"/>
</dbReference>
<dbReference type="PROSITE" id="PS51464">
    <property type="entry name" value="SIS"/>
    <property type="match status" value="1"/>
</dbReference>
<dbReference type="EMBL" id="UFYW01000001">
    <property type="protein sequence ID" value="STD83491.1"/>
    <property type="molecule type" value="Genomic_DNA"/>
</dbReference>
<name>A0A1L8TTG9_ENTGA</name>
<reference evidence="7 8" key="1">
    <citation type="submission" date="2018-06" db="EMBL/GenBank/DDBJ databases">
        <authorList>
            <consortium name="Pathogen Informatics"/>
            <person name="Doyle S."/>
        </authorList>
    </citation>
    <scope>NUCLEOTIDE SEQUENCE [LARGE SCALE GENOMIC DNA]</scope>
    <source>
        <strain evidence="7 8">NCTC12360</strain>
    </source>
</reference>
<dbReference type="OrthoDB" id="1648815at2"/>
<dbReference type="RefSeq" id="WP_060815420.1">
    <property type="nucleotide sequence ID" value="NZ_CP078505.1"/>
</dbReference>
<dbReference type="Gene3D" id="1.10.10.10">
    <property type="entry name" value="Winged helix-like DNA-binding domain superfamily/Winged helix DNA-binding domain"/>
    <property type="match status" value="1"/>
</dbReference>
<dbReference type="PANTHER" id="PTHR30514:SF10">
    <property type="entry name" value="MURR_RPIR FAMILY TRANSCRIPTIONAL REGULATOR"/>
    <property type="match status" value="1"/>
</dbReference>
<protein>
    <submittedName>
        <fullName evidence="6">MurR/RpiR family transcriptional regulator</fullName>
    </submittedName>
    <submittedName>
        <fullName evidence="7">Sialic acid utilization regulator, RpiR family protein</fullName>
    </submittedName>
</protein>
<dbReference type="GO" id="GO:0003700">
    <property type="term" value="F:DNA-binding transcription factor activity"/>
    <property type="evidence" value="ECO:0007669"/>
    <property type="project" value="InterPro"/>
</dbReference>
<evidence type="ECO:0000313" key="9">
    <source>
        <dbReference type="Proteomes" id="UP001241571"/>
    </source>
</evidence>
<dbReference type="InterPro" id="IPR046348">
    <property type="entry name" value="SIS_dom_sf"/>
</dbReference>